<dbReference type="Proteomes" id="UP001274830">
    <property type="component" value="Unassembled WGS sequence"/>
</dbReference>
<accession>A0AAE0WML7</accession>
<dbReference type="AlphaFoldDB" id="A0AAE0WML7"/>
<protein>
    <recommendedName>
        <fullName evidence="1">DUF6314 domain-containing protein</fullName>
    </recommendedName>
</protein>
<gene>
    <name evidence="2" type="ORF">LTR78_005519</name>
</gene>
<comment type="caution">
    <text evidence="2">The sequence shown here is derived from an EMBL/GenBank/DDBJ whole genome shotgun (WGS) entry which is preliminary data.</text>
</comment>
<feature type="domain" description="DUF6314" evidence="1">
    <location>
        <begin position="14"/>
        <end position="171"/>
    </location>
</feature>
<proteinExistence type="predicted"/>
<reference evidence="2" key="1">
    <citation type="submission" date="2023-07" db="EMBL/GenBank/DDBJ databases">
        <title>Black Yeasts Isolated from many extreme environments.</title>
        <authorList>
            <person name="Coleine C."/>
            <person name="Stajich J.E."/>
            <person name="Selbmann L."/>
        </authorList>
    </citation>
    <scope>NUCLEOTIDE SEQUENCE</scope>
    <source>
        <strain evidence="2">CCFEE 5485</strain>
    </source>
</reference>
<keyword evidence="3" id="KW-1185">Reference proteome</keyword>
<evidence type="ECO:0000313" key="3">
    <source>
        <dbReference type="Proteomes" id="UP001274830"/>
    </source>
</evidence>
<name>A0AAE0WML7_9PEZI</name>
<sequence>MSAKSPTKAIFDSLQGSWRLKRSLNSILPGFPSGTFEGTAQFTPRTPGAHSVAGELLYAERGELKTDNGYKLRANRKYIYRYNADEDKISTWFVKEDTKQVDGKEEIDYLFHDIDTERVGPAVVCRGEHLCSTDVDLSYYEFRLPKSAGEGQKMDVFGVKYKVKGPQKDYT</sequence>
<dbReference type="EMBL" id="JAUTXT010000019">
    <property type="protein sequence ID" value="KAK3674433.1"/>
    <property type="molecule type" value="Genomic_DNA"/>
</dbReference>
<dbReference type="InterPro" id="IPR045632">
    <property type="entry name" value="DUF6314"/>
</dbReference>
<evidence type="ECO:0000259" key="1">
    <source>
        <dbReference type="Pfam" id="PF19834"/>
    </source>
</evidence>
<evidence type="ECO:0000313" key="2">
    <source>
        <dbReference type="EMBL" id="KAK3674433.1"/>
    </source>
</evidence>
<dbReference type="Pfam" id="PF19834">
    <property type="entry name" value="DUF6314"/>
    <property type="match status" value="1"/>
</dbReference>
<organism evidence="2 3">
    <name type="scientific">Recurvomyces mirabilis</name>
    <dbReference type="NCBI Taxonomy" id="574656"/>
    <lineage>
        <taxon>Eukaryota</taxon>
        <taxon>Fungi</taxon>
        <taxon>Dikarya</taxon>
        <taxon>Ascomycota</taxon>
        <taxon>Pezizomycotina</taxon>
        <taxon>Dothideomycetes</taxon>
        <taxon>Dothideomycetidae</taxon>
        <taxon>Mycosphaerellales</taxon>
        <taxon>Teratosphaeriaceae</taxon>
        <taxon>Recurvomyces</taxon>
    </lineage>
</organism>